<proteinExistence type="predicted"/>
<gene>
    <name evidence="2" type="ORF">ACEU3E_15400</name>
</gene>
<dbReference type="PROSITE" id="PS50910">
    <property type="entry name" value="HEPN"/>
    <property type="match status" value="1"/>
</dbReference>
<evidence type="ECO:0000259" key="1">
    <source>
        <dbReference type="PROSITE" id="PS50910"/>
    </source>
</evidence>
<comment type="caution">
    <text evidence="2">The sequence shown here is derived from an EMBL/GenBank/DDBJ whole genome shotgun (WGS) entry which is preliminary data.</text>
</comment>
<evidence type="ECO:0000313" key="2">
    <source>
        <dbReference type="EMBL" id="MFB0843565.1"/>
    </source>
</evidence>
<keyword evidence="3" id="KW-1185">Reference proteome</keyword>
<sequence length="134" mass="15201">MELALLFFQRGLYWQSVLLADEALKTMLQAVYIKINGTFPSSQLSVGGLIQHVRSYVKLDLDSELFLINIHLFFCSEYDRSAYLPAMESVSKVLVKADAILYRMSLMTAEECEGGYRFVFQLPCLPLPHIEGSP</sequence>
<dbReference type="InterPro" id="IPR007842">
    <property type="entry name" value="HEPN_dom"/>
</dbReference>
<organism evidence="2 3">
    <name type="scientific">Paenibacillus oleatilyticus</name>
    <dbReference type="NCBI Taxonomy" id="2594886"/>
    <lineage>
        <taxon>Bacteria</taxon>
        <taxon>Bacillati</taxon>
        <taxon>Bacillota</taxon>
        <taxon>Bacilli</taxon>
        <taxon>Bacillales</taxon>
        <taxon>Paenibacillaceae</taxon>
        <taxon>Paenibacillus</taxon>
    </lineage>
</organism>
<dbReference type="Proteomes" id="UP001575622">
    <property type="component" value="Unassembled WGS sequence"/>
</dbReference>
<feature type="domain" description="HEPN" evidence="1">
    <location>
        <begin position="1"/>
        <end position="100"/>
    </location>
</feature>
<accession>A0ABV4V4D8</accession>
<protein>
    <recommendedName>
        <fullName evidence="1">HEPN domain-containing protein</fullName>
    </recommendedName>
</protein>
<reference evidence="2 3" key="1">
    <citation type="submission" date="2024-09" db="EMBL/GenBank/DDBJ databases">
        <authorList>
            <person name="Makale K.P.P."/>
            <person name="Makhzoum A."/>
            <person name="Rantong G."/>
            <person name="Rahube T.O."/>
        </authorList>
    </citation>
    <scope>NUCLEOTIDE SEQUENCE [LARGE SCALE GENOMIC DNA]</scope>
    <source>
        <strain evidence="2 3">KM_D13</strain>
    </source>
</reference>
<dbReference type="RefSeq" id="WP_373952489.1">
    <property type="nucleotide sequence ID" value="NZ_JBHDLN010000006.1"/>
</dbReference>
<name>A0ABV4V4D8_9BACL</name>
<dbReference type="EMBL" id="JBHDLN010000006">
    <property type="protein sequence ID" value="MFB0843565.1"/>
    <property type="molecule type" value="Genomic_DNA"/>
</dbReference>
<evidence type="ECO:0000313" key="3">
    <source>
        <dbReference type="Proteomes" id="UP001575622"/>
    </source>
</evidence>